<dbReference type="Gene3D" id="1.10.8.60">
    <property type="match status" value="1"/>
</dbReference>
<dbReference type="CDD" id="cd00009">
    <property type="entry name" value="AAA"/>
    <property type="match status" value="1"/>
</dbReference>
<name>M7XH15_9BACT</name>
<dbReference type="RefSeq" id="WP_008625871.1">
    <property type="nucleotide sequence ID" value="NZ_AMZY02000008.1"/>
</dbReference>
<dbReference type="GO" id="GO:0006355">
    <property type="term" value="P:regulation of DNA-templated transcription"/>
    <property type="evidence" value="ECO:0007669"/>
    <property type="project" value="InterPro"/>
</dbReference>
<evidence type="ECO:0000313" key="4">
    <source>
        <dbReference type="EMBL" id="EMS33828.1"/>
    </source>
</evidence>
<dbReference type="InterPro" id="IPR058031">
    <property type="entry name" value="AAA_lid_NorR"/>
</dbReference>
<dbReference type="InParanoid" id="M7XH15"/>
<dbReference type="SMART" id="SM00382">
    <property type="entry name" value="AAA"/>
    <property type="match status" value="1"/>
</dbReference>
<feature type="domain" description="Sigma-54 factor interaction" evidence="3">
    <location>
        <begin position="186"/>
        <end position="418"/>
    </location>
</feature>
<dbReference type="InterPro" id="IPR002078">
    <property type="entry name" value="Sigma_54_int"/>
</dbReference>
<dbReference type="eggNOG" id="COG2204">
    <property type="taxonomic scope" value="Bacteria"/>
</dbReference>
<evidence type="ECO:0000256" key="2">
    <source>
        <dbReference type="ARBA" id="ARBA00022840"/>
    </source>
</evidence>
<evidence type="ECO:0000256" key="1">
    <source>
        <dbReference type="ARBA" id="ARBA00022741"/>
    </source>
</evidence>
<keyword evidence="1" id="KW-0547">Nucleotide-binding</keyword>
<keyword evidence="2" id="KW-0067">ATP-binding</keyword>
<gene>
    <name evidence="4" type="ORF">C943_04147</name>
</gene>
<keyword evidence="5" id="KW-1185">Reference proteome</keyword>
<organism evidence="4 5">
    <name type="scientific">Mariniradius saccharolyticus AK6</name>
    <dbReference type="NCBI Taxonomy" id="1239962"/>
    <lineage>
        <taxon>Bacteria</taxon>
        <taxon>Pseudomonadati</taxon>
        <taxon>Bacteroidota</taxon>
        <taxon>Cytophagia</taxon>
        <taxon>Cytophagales</taxon>
        <taxon>Cyclobacteriaceae</taxon>
        <taxon>Mariniradius</taxon>
    </lineage>
</organism>
<dbReference type="GO" id="GO:0005524">
    <property type="term" value="F:ATP binding"/>
    <property type="evidence" value="ECO:0007669"/>
    <property type="project" value="UniProtKB-KW"/>
</dbReference>
<dbReference type="AlphaFoldDB" id="M7XH15"/>
<protein>
    <submittedName>
        <fullName evidence="4">Two component, sigma54 specific, transcriptional regulator, Fis family</fullName>
    </submittedName>
</protein>
<dbReference type="OrthoDB" id="9782110at2"/>
<reference evidence="4" key="1">
    <citation type="submission" date="2013-01" db="EMBL/GenBank/DDBJ databases">
        <title>Genome assembly of Mariniradius saccharolyticus AK6.</title>
        <authorList>
            <person name="Vaidya B."/>
            <person name="Khatri I."/>
            <person name="Tanuku N.R.S."/>
            <person name="Subramanian S."/>
            <person name="Pinnaka A."/>
        </authorList>
    </citation>
    <scope>NUCLEOTIDE SEQUENCE [LARGE SCALE GENOMIC DNA]</scope>
    <source>
        <strain evidence="4">AK6</strain>
    </source>
</reference>
<dbReference type="Proteomes" id="UP000010953">
    <property type="component" value="Unassembled WGS sequence"/>
</dbReference>
<dbReference type="SUPFAM" id="SSF46689">
    <property type="entry name" value="Homeodomain-like"/>
    <property type="match status" value="1"/>
</dbReference>
<dbReference type="InterPro" id="IPR009057">
    <property type="entry name" value="Homeodomain-like_sf"/>
</dbReference>
<dbReference type="PANTHER" id="PTHR32071">
    <property type="entry name" value="TRANSCRIPTIONAL REGULATORY PROTEIN"/>
    <property type="match status" value="1"/>
</dbReference>
<dbReference type="FunFam" id="3.40.50.300:FF:000006">
    <property type="entry name" value="DNA-binding transcriptional regulator NtrC"/>
    <property type="match status" value="1"/>
</dbReference>
<dbReference type="SUPFAM" id="SSF52540">
    <property type="entry name" value="P-loop containing nucleoside triphosphate hydrolases"/>
    <property type="match status" value="1"/>
</dbReference>
<dbReference type="InterPro" id="IPR027417">
    <property type="entry name" value="P-loop_NTPase"/>
</dbReference>
<dbReference type="Gene3D" id="1.10.10.60">
    <property type="entry name" value="Homeodomain-like"/>
    <property type="match status" value="1"/>
</dbReference>
<dbReference type="InterPro" id="IPR003593">
    <property type="entry name" value="AAA+_ATPase"/>
</dbReference>
<sequence length="489" mass="56086">MKILISWHAFSNDYTKSSEDSQVRFPSTSGPTYTLHTNFWVDSNYKKHILLNGSDAERDVRNFKKLLSDLREDFPGRDIEGRSIRIVDVISVAEILSKLNPLFAEFAQDEIEVFISPGTPAMQTAWYLLGTTYRKNVRLFQTRQGKHTDDGKPERIYINVESDLFPANVTVAERLVDDSRQNVGKGIKITKSLEPIYELASKIAKTDLVGALILGENGTGKENLARFIHDQSSRKDKPFHAVNCAAFSDELLRSELFGYEKGAFTGANEKRKGIIEMAKGGTVFLDEIGDISPKMQVSLLRVLQEKTIQPVGSIKEVDVDVRFIAATNRNLEEMCETEKFRWDLFFRLSVTTLYLPALRDRGGDEIEEMIHYFNAHLLSRFPRKKKLKIGSEAMKKLRSYAYRGNIRELENLFIQFYTFCDDEIRLEDLPTRIRENRSDPRSLSEVEKRHILKIYGDGSDSMVELASILGCTRDTLRKKLREYGVQHRD</sequence>
<dbReference type="PROSITE" id="PS50045">
    <property type="entry name" value="SIGMA54_INTERACT_4"/>
    <property type="match status" value="1"/>
</dbReference>
<evidence type="ECO:0000313" key="5">
    <source>
        <dbReference type="Proteomes" id="UP000010953"/>
    </source>
</evidence>
<proteinExistence type="predicted"/>
<dbReference type="EMBL" id="AMZY02000008">
    <property type="protein sequence ID" value="EMS33828.1"/>
    <property type="molecule type" value="Genomic_DNA"/>
</dbReference>
<comment type="caution">
    <text evidence="4">The sequence shown here is derived from an EMBL/GenBank/DDBJ whole genome shotgun (WGS) entry which is preliminary data.</text>
</comment>
<dbReference type="Pfam" id="PF00158">
    <property type="entry name" value="Sigma54_activat"/>
    <property type="match status" value="1"/>
</dbReference>
<accession>M7XH15</accession>
<dbReference type="Gene3D" id="3.40.50.300">
    <property type="entry name" value="P-loop containing nucleotide triphosphate hydrolases"/>
    <property type="match status" value="1"/>
</dbReference>
<dbReference type="STRING" id="1239962.C943_04147"/>
<evidence type="ECO:0000259" key="3">
    <source>
        <dbReference type="PROSITE" id="PS50045"/>
    </source>
</evidence>
<dbReference type="PANTHER" id="PTHR32071:SF57">
    <property type="entry name" value="C4-DICARBOXYLATE TRANSPORT TRANSCRIPTIONAL REGULATORY PROTEIN DCTD"/>
    <property type="match status" value="1"/>
</dbReference>
<dbReference type="Pfam" id="PF25601">
    <property type="entry name" value="AAA_lid_14"/>
    <property type="match status" value="1"/>
</dbReference>